<accession>A0A212FHN2</accession>
<dbReference type="Pfam" id="PF04199">
    <property type="entry name" value="Cyclase"/>
    <property type="match status" value="1"/>
</dbReference>
<comment type="caution">
    <text evidence="2">The sequence shown here is derived from an EMBL/GenBank/DDBJ whole genome shotgun (WGS) entry which is preliminary data.</text>
</comment>
<evidence type="ECO:0000313" key="2">
    <source>
        <dbReference type="EMBL" id="OWR53253.1"/>
    </source>
</evidence>
<name>A0A212FHN2_DANPL</name>
<protein>
    <submittedName>
        <fullName evidence="2">Kynurenine formamidase</fullName>
    </submittedName>
</protein>
<keyword evidence="3" id="KW-1185">Reference proteome</keyword>
<dbReference type="SUPFAM" id="SSF102198">
    <property type="entry name" value="Putative cyclase"/>
    <property type="match status" value="1"/>
</dbReference>
<dbReference type="InParanoid" id="A0A212FHN2"/>
<dbReference type="Gene3D" id="3.50.30.50">
    <property type="entry name" value="Putative cyclase"/>
    <property type="match status" value="1"/>
</dbReference>
<sequence length="186" mass="20248">MVDLESVLSYELRRADKVGCNGEKKICINCGIPGLGTGLHLEHLGSTGSMQPAVIPSEYLVTRLSIIDVSYLAKSNPSLVLSLDVALQWPVLKYDPLEPTLVLFKFGWSASNQLKRRCVCKIPGLSYELADFIASNLSHVVGVATDAPTLESDQTRELTKHTVSNVLGRSGVYMIENVHINGRIPG</sequence>
<reference evidence="2 3" key="1">
    <citation type="journal article" date="2011" name="Cell">
        <title>The monarch butterfly genome yields insights into long-distance migration.</title>
        <authorList>
            <person name="Zhan S."/>
            <person name="Merlin C."/>
            <person name="Boore J.L."/>
            <person name="Reppert S.M."/>
        </authorList>
    </citation>
    <scope>NUCLEOTIDE SEQUENCE [LARGE SCALE GENOMIC DNA]</scope>
    <source>
        <strain evidence="2">F-2</strain>
    </source>
</reference>
<dbReference type="STRING" id="278856.A0A212FHN2"/>
<dbReference type="Proteomes" id="UP000007151">
    <property type="component" value="Unassembled WGS sequence"/>
</dbReference>
<evidence type="ECO:0000256" key="1">
    <source>
        <dbReference type="ARBA" id="ARBA00007865"/>
    </source>
</evidence>
<evidence type="ECO:0000313" key="3">
    <source>
        <dbReference type="Proteomes" id="UP000007151"/>
    </source>
</evidence>
<dbReference type="InterPro" id="IPR007325">
    <property type="entry name" value="KFase/CYL"/>
</dbReference>
<comment type="similarity">
    <text evidence="1">Belongs to the Cyclase 1 superfamily.</text>
</comment>
<dbReference type="GO" id="GO:0004061">
    <property type="term" value="F:arylformamidase activity"/>
    <property type="evidence" value="ECO:0007669"/>
    <property type="project" value="InterPro"/>
</dbReference>
<dbReference type="AlphaFoldDB" id="A0A212FHN2"/>
<dbReference type="GO" id="GO:0019441">
    <property type="term" value="P:L-tryptophan catabolic process to kynurenine"/>
    <property type="evidence" value="ECO:0007669"/>
    <property type="project" value="InterPro"/>
</dbReference>
<organism evidence="2 3">
    <name type="scientific">Danaus plexippus plexippus</name>
    <dbReference type="NCBI Taxonomy" id="278856"/>
    <lineage>
        <taxon>Eukaryota</taxon>
        <taxon>Metazoa</taxon>
        <taxon>Ecdysozoa</taxon>
        <taxon>Arthropoda</taxon>
        <taxon>Hexapoda</taxon>
        <taxon>Insecta</taxon>
        <taxon>Pterygota</taxon>
        <taxon>Neoptera</taxon>
        <taxon>Endopterygota</taxon>
        <taxon>Lepidoptera</taxon>
        <taxon>Glossata</taxon>
        <taxon>Ditrysia</taxon>
        <taxon>Papilionoidea</taxon>
        <taxon>Nymphalidae</taxon>
        <taxon>Danainae</taxon>
        <taxon>Danaini</taxon>
        <taxon>Danaina</taxon>
        <taxon>Danaus</taxon>
        <taxon>Danaus</taxon>
    </lineage>
</organism>
<proteinExistence type="inferred from homology"/>
<dbReference type="InterPro" id="IPR037175">
    <property type="entry name" value="KFase_sf"/>
</dbReference>
<dbReference type="EMBL" id="AGBW02008481">
    <property type="protein sequence ID" value="OWR53253.1"/>
    <property type="molecule type" value="Genomic_DNA"/>
</dbReference>
<dbReference type="KEGG" id="dpl:KGM_215062"/>
<dbReference type="eggNOG" id="ENOG502T7BU">
    <property type="taxonomic scope" value="Eukaryota"/>
</dbReference>
<gene>
    <name evidence="2" type="ORF">KGM_215062</name>
</gene>